<comment type="similarity">
    <text evidence="2 6">Belongs to the dTDP-4-dehydrorhamnose reductase family.</text>
</comment>
<reference evidence="8 9" key="1">
    <citation type="submission" date="2017-06" db="EMBL/GenBank/DDBJ databases">
        <title>Complete genome sequence of Shewanella marisflavi EP1 associated with anaerobic 2,4-dinitrotoluene reduction and salt tolerance.</title>
        <authorList>
            <person name="Huang J."/>
        </authorList>
    </citation>
    <scope>NUCLEOTIDE SEQUENCE [LARGE SCALE GENOMIC DNA]</scope>
    <source>
        <strain evidence="8 9">EP1</strain>
    </source>
</reference>
<evidence type="ECO:0000313" key="9">
    <source>
        <dbReference type="Proteomes" id="UP000198233"/>
    </source>
</evidence>
<comment type="pathway">
    <text evidence="1 6">Carbohydrate biosynthesis; dTDP-L-rhamnose biosynthesis.</text>
</comment>
<dbReference type="AlphaFoldDB" id="A0AAC9XPV7"/>
<evidence type="ECO:0000256" key="3">
    <source>
        <dbReference type="ARBA" id="ARBA00012929"/>
    </source>
</evidence>
<dbReference type="SUPFAM" id="SSF51735">
    <property type="entry name" value="NAD(P)-binding Rossmann-fold domains"/>
    <property type="match status" value="1"/>
</dbReference>
<protein>
    <recommendedName>
        <fullName evidence="4 6">dTDP-4-dehydrorhamnose reductase</fullName>
        <ecNumber evidence="3 6">1.1.1.133</ecNumber>
    </recommendedName>
</protein>
<evidence type="ECO:0000256" key="1">
    <source>
        <dbReference type="ARBA" id="ARBA00004781"/>
    </source>
</evidence>
<dbReference type="EMBL" id="CP022272">
    <property type="protein sequence ID" value="ASJ98395.1"/>
    <property type="molecule type" value="Genomic_DNA"/>
</dbReference>
<evidence type="ECO:0000256" key="4">
    <source>
        <dbReference type="ARBA" id="ARBA00017099"/>
    </source>
</evidence>
<dbReference type="RefSeq" id="WP_088905753.1">
    <property type="nucleotide sequence ID" value="NZ_CP022272.1"/>
</dbReference>
<feature type="domain" description="RmlD-like substrate binding" evidence="7">
    <location>
        <begin position="2"/>
        <end position="289"/>
    </location>
</feature>
<gene>
    <name evidence="8" type="primary">rfbD</name>
    <name evidence="8" type="ORF">CFF01_18350</name>
</gene>
<name>A0AAC9XPV7_9GAMM</name>
<dbReference type="PANTHER" id="PTHR10491">
    <property type="entry name" value="DTDP-4-DEHYDRORHAMNOSE REDUCTASE"/>
    <property type="match status" value="1"/>
</dbReference>
<proteinExistence type="inferred from homology"/>
<accession>A0AAC9XPV7</accession>
<dbReference type="CDD" id="cd05254">
    <property type="entry name" value="dTDP_HR_like_SDR_e"/>
    <property type="match status" value="1"/>
</dbReference>
<evidence type="ECO:0000259" key="7">
    <source>
        <dbReference type="Pfam" id="PF04321"/>
    </source>
</evidence>
<dbReference type="InterPro" id="IPR005913">
    <property type="entry name" value="dTDP_dehydrorham_reduct"/>
</dbReference>
<comment type="cofactor">
    <cofactor evidence="6">
        <name>Mg(2+)</name>
        <dbReference type="ChEBI" id="CHEBI:18420"/>
    </cofactor>
    <text evidence="6">Binds 1 Mg(2+) ion per monomer.</text>
</comment>
<evidence type="ECO:0000256" key="5">
    <source>
        <dbReference type="ARBA" id="ARBA00048200"/>
    </source>
</evidence>
<sequence>MKPILVIGKHGQLAQALSATQPEHYQVDYLGRQALDICNHVQLRQRITEKQYGIVINASGYTQVDAAETDSQAAFELNHLAVENLAEHCARHAIGLIHLSSDYVFNGVFDGQLPTPYRPSDTPRPISRYGESKWRGEQSVLKYNEGHACIVRTAWLYSPFGHNFVKTMLALMRQGKALSVIDDQWGTPTSAIALSQFIWQLTKVSSPSPIYHWSDLGVTTWYEFARQISATANALGLLNQAATINPISTQAYGAAAPRPRYSALDCSQSQAILQAKSWQENLYQVLQQVSKEG</sequence>
<dbReference type="NCBIfam" id="TIGR01214">
    <property type="entry name" value="rmlD"/>
    <property type="match status" value="1"/>
</dbReference>
<dbReference type="Gene3D" id="3.40.50.720">
    <property type="entry name" value="NAD(P)-binding Rossmann-like Domain"/>
    <property type="match status" value="1"/>
</dbReference>
<keyword evidence="6" id="KW-0560">Oxidoreductase</keyword>
<dbReference type="Proteomes" id="UP000198233">
    <property type="component" value="Chromosome"/>
</dbReference>
<organism evidence="8 9">
    <name type="scientific">Shewanella marisflavi</name>
    <dbReference type="NCBI Taxonomy" id="260364"/>
    <lineage>
        <taxon>Bacteria</taxon>
        <taxon>Pseudomonadati</taxon>
        <taxon>Pseudomonadota</taxon>
        <taxon>Gammaproteobacteria</taxon>
        <taxon>Alteromonadales</taxon>
        <taxon>Shewanellaceae</taxon>
        <taxon>Shewanella</taxon>
    </lineage>
</organism>
<dbReference type="Pfam" id="PF04321">
    <property type="entry name" value="RmlD_sub_bind"/>
    <property type="match status" value="1"/>
</dbReference>
<dbReference type="PANTHER" id="PTHR10491:SF4">
    <property type="entry name" value="METHIONINE ADENOSYLTRANSFERASE 2 SUBUNIT BETA"/>
    <property type="match status" value="1"/>
</dbReference>
<dbReference type="Gene3D" id="3.90.25.10">
    <property type="entry name" value="UDP-galactose 4-epimerase, domain 1"/>
    <property type="match status" value="1"/>
</dbReference>
<evidence type="ECO:0000313" key="8">
    <source>
        <dbReference type="EMBL" id="ASJ98395.1"/>
    </source>
</evidence>
<comment type="catalytic activity">
    <reaction evidence="5 6">
        <text>dTDP-beta-L-rhamnose + NADP(+) = dTDP-4-dehydro-beta-L-rhamnose + NADPH + H(+)</text>
        <dbReference type="Rhea" id="RHEA:21796"/>
        <dbReference type="ChEBI" id="CHEBI:15378"/>
        <dbReference type="ChEBI" id="CHEBI:57510"/>
        <dbReference type="ChEBI" id="CHEBI:57783"/>
        <dbReference type="ChEBI" id="CHEBI:58349"/>
        <dbReference type="ChEBI" id="CHEBI:62830"/>
        <dbReference type="EC" id="1.1.1.133"/>
    </reaction>
</comment>
<keyword evidence="6" id="KW-0521">NADP</keyword>
<dbReference type="GO" id="GO:0008831">
    <property type="term" value="F:dTDP-4-dehydrorhamnose reductase activity"/>
    <property type="evidence" value="ECO:0007669"/>
    <property type="project" value="UniProtKB-EC"/>
</dbReference>
<evidence type="ECO:0000256" key="6">
    <source>
        <dbReference type="RuleBase" id="RU364082"/>
    </source>
</evidence>
<comment type="function">
    <text evidence="6">Catalyzes the reduction of dTDP-6-deoxy-L-lyxo-4-hexulose to yield dTDP-L-rhamnose.</text>
</comment>
<dbReference type="InterPro" id="IPR036291">
    <property type="entry name" value="NAD(P)-bd_dom_sf"/>
</dbReference>
<dbReference type="KEGG" id="smav:CFF01_18350"/>
<evidence type="ECO:0000256" key="2">
    <source>
        <dbReference type="ARBA" id="ARBA00010944"/>
    </source>
</evidence>
<dbReference type="EC" id="1.1.1.133" evidence="3 6"/>
<dbReference type="InterPro" id="IPR029903">
    <property type="entry name" value="RmlD-like-bd"/>
</dbReference>